<dbReference type="PANTHER" id="PTHR46093:SF18">
    <property type="entry name" value="FIBRONECTIN TYPE-III DOMAIN-CONTAINING PROTEIN"/>
    <property type="match status" value="1"/>
</dbReference>
<protein>
    <submittedName>
        <fullName evidence="5">4226_t:CDS:1</fullName>
    </submittedName>
</protein>
<evidence type="ECO:0000256" key="1">
    <source>
        <dbReference type="ARBA" id="ARBA00022441"/>
    </source>
</evidence>
<name>A0A9W4SLS5_9GLOM</name>
<comment type="caution">
    <text evidence="5">The sequence shown here is derived from an EMBL/GenBank/DDBJ whole genome shotgun (WGS) entry which is preliminary data.</text>
</comment>
<feature type="transmembrane region" description="Helical" evidence="3">
    <location>
        <begin position="226"/>
        <end position="250"/>
    </location>
</feature>
<evidence type="ECO:0000256" key="2">
    <source>
        <dbReference type="ARBA" id="ARBA00022737"/>
    </source>
</evidence>
<keyword evidence="3" id="KW-0812">Transmembrane</keyword>
<keyword evidence="3" id="KW-1133">Transmembrane helix</keyword>
<keyword evidence="3" id="KW-0472">Membrane</keyword>
<dbReference type="EMBL" id="CAMKVN010001252">
    <property type="protein sequence ID" value="CAI2174742.1"/>
    <property type="molecule type" value="Genomic_DNA"/>
</dbReference>
<evidence type="ECO:0000313" key="5">
    <source>
        <dbReference type="EMBL" id="CAI2174742.1"/>
    </source>
</evidence>
<keyword evidence="4" id="KW-0732">Signal</keyword>
<sequence>MSVSLKFRSLFITFVICSTFLRVESFTPKGRLAHSSVLVEDKLYFFGGAGSGTNIELSQIAREIFYLDVSKPFDIKIPSWTELSNIPFGSIWATVVSNNINNDPNIYLFGGFMVDNDLVDSFSSIIHRFNVNSSTWNIPPVGGISPERRRETKAVNSDGKLYIFGGSSEKYLGSPTIKFFNDMNIFDTVGLSWLIISQVDAPRKRASYTATLLPNGFIVYIGAKPIIIVIATISAIIGTGILSIFGIFIYKWQRSRMECRENLLVIPGSESNNSHNKLPVAAEYKI</sequence>
<evidence type="ECO:0000313" key="6">
    <source>
        <dbReference type="Proteomes" id="UP001153678"/>
    </source>
</evidence>
<evidence type="ECO:0000256" key="3">
    <source>
        <dbReference type="SAM" id="Phobius"/>
    </source>
</evidence>
<proteinExistence type="predicted"/>
<gene>
    <name evidence="5" type="ORF">FWILDA_LOCUS6745</name>
</gene>
<dbReference type="Gene3D" id="2.120.10.80">
    <property type="entry name" value="Kelch-type beta propeller"/>
    <property type="match status" value="1"/>
</dbReference>
<dbReference type="OrthoDB" id="432528at2759"/>
<evidence type="ECO:0000256" key="4">
    <source>
        <dbReference type="SAM" id="SignalP"/>
    </source>
</evidence>
<dbReference type="PANTHER" id="PTHR46093">
    <property type="entry name" value="ACYL-COA-BINDING DOMAIN-CONTAINING PROTEIN 5"/>
    <property type="match status" value="1"/>
</dbReference>
<dbReference type="SUPFAM" id="SSF117281">
    <property type="entry name" value="Kelch motif"/>
    <property type="match status" value="1"/>
</dbReference>
<keyword evidence="2" id="KW-0677">Repeat</keyword>
<dbReference type="AlphaFoldDB" id="A0A9W4SLS5"/>
<accession>A0A9W4SLS5</accession>
<keyword evidence="6" id="KW-1185">Reference proteome</keyword>
<dbReference type="Proteomes" id="UP001153678">
    <property type="component" value="Unassembled WGS sequence"/>
</dbReference>
<feature type="signal peptide" evidence="4">
    <location>
        <begin position="1"/>
        <end position="25"/>
    </location>
</feature>
<dbReference type="InterPro" id="IPR015915">
    <property type="entry name" value="Kelch-typ_b-propeller"/>
</dbReference>
<feature type="chain" id="PRO_5040960321" evidence="4">
    <location>
        <begin position="26"/>
        <end position="286"/>
    </location>
</feature>
<reference evidence="5" key="1">
    <citation type="submission" date="2022-08" db="EMBL/GenBank/DDBJ databases">
        <authorList>
            <person name="Kallberg Y."/>
            <person name="Tangrot J."/>
            <person name="Rosling A."/>
        </authorList>
    </citation>
    <scope>NUCLEOTIDE SEQUENCE</scope>
    <source>
        <strain evidence="5">Wild A</strain>
    </source>
</reference>
<dbReference type="Pfam" id="PF24681">
    <property type="entry name" value="Kelch_KLHDC2_KLHL20_DRC7"/>
    <property type="match status" value="1"/>
</dbReference>
<keyword evidence="1" id="KW-0880">Kelch repeat</keyword>
<organism evidence="5 6">
    <name type="scientific">Funneliformis geosporum</name>
    <dbReference type="NCBI Taxonomy" id="1117311"/>
    <lineage>
        <taxon>Eukaryota</taxon>
        <taxon>Fungi</taxon>
        <taxon>Fungi incertae sedis</taxon>
        <taxon>Mucoromycota</taxon>
        <taxon>Glomeromycotina</taxon>
        <taxon>Glomeromycetes</taxon>
        <taxon>Glomerales</taxon>
        <taxon>Glomeraceae</taxon>
        <taxon>Funneliformis</taxon>
    </lineage>
</organism>